<dbReference type="AlphaFoldDB" id="A0A9D3UL52"/>
<sequence length="114" mass="12802">MLSVIKGDDETDIASMRLASVVHFVITKRIKESAFYHSLERSKISTSKEGSQVERINIVDINIANQMRNAFFDMVAYNLFISEKAMGKLGLSVSKLTKKINIINFKEVTTVGVM</sequence>
<dbReference type="EMBL" id="JAIQCV010000011">
    <property type="protein sequence ID" value="KAH1047201.1"/>
    <property type="molecule type" value="Genomic_DNA"/>
</dbReference>
<accession>A0A9D3UL52</accession>
<organism evidence="1 2">
    <name type="scientific">Gossypium stocksii</name>
    <dbReference type="NCBI Taxonomy" id="47602"/>
    <lineage>
        <taxon>Eukaryota</taxon>
        <taxon>Viridiplantae</taxon>
        <taxon>Streptophyta</taxon>
        <taxon>Embryophyta</taxon>
        <taxon>Tracheophyta</taxon>
        <taxon>Spermatophyta</taxon>
        <taxon>Magnoliopsida</taxon>
        <taxon>eudicotyledons</taxon>
        <taxon>Gunneridae</taxon>
        <taxon>Pentapetalae</taxon>
        <taxon>rosids</taxon>
        <taxon>malvids</taxon>
        <taxon>Malvales</taxon>
        <taxon>Malvaceae</taxon>
        <taxon>Malvoideae</taxon>
        <taxon>Gossypium</taxon>
    </lineage>
</organism>
<reference evidence="1 2" key="1">
    <citation type="journal article" date="2021" name="Plant Biotechnol. J.">
        <title>Multi-omics assisted identification of the key and species-specific regulatory components of drought-tolerant mechanisms in Gossypium stocksii.</title>
        <authorList>
            <person name="Yu D."/>
            <person name="Ke L."/>
            <person name="Zhang D."/>
            <person name="Wu Y."/>
            <person name="Sun Y."/>
            <person name="Mei J."/>
            <person name="Sun J."/>
            <person name="Sun Y."/>
        </authorList>
    </citation>
    <scope>NUCLEOTIDE SEQUENCE [LARGE SCALE GENOMIC DNA]</scope>
    <source>
        <strain evidence="2">cv. E1</strain>
        <tissue evidence="1">Leaf</tissue>
    </source>
</reference>
<evidence type="ECO:0000313" key="1">
    <source>
        <dbReference type="EMBL" id="KAH1047201.1"/>
    </source>
</evidence>
<evidence type="ECO:0000313" key="2">
    <source>
        <dbReference type="Proteomes" id="UP000828251"/>
    </source>
</evidence>
<gene>
    <name evidence="1" type="ORF">J1N35_037985</name>
</gene>
<comment type="caution">
    <text evidence="1">The sequence shown here is derived from an EMBL/GenBank/DDBJ whole genome shotgun (WGS) entry which is preliminary data.</text>
</comment>
<keyword evidence="2" id="KW-1185">Reference proteome</keyword>
<name>A0A9D3UL52_9ROSI</name>
<protein>
    <submittedName>
        <fullName evidence="1">Uncharacterized protein</fullName>
    </submittedName>
</protein>
<dbReference type="OrthoDB" id="2431547at2759"/>
<proteinExistence type="predicted"/>
<dbReference type="Proteomes" id="UP000828251">
    <property type="component" value="Unassembled WGS sequence"/>
</dbReference>